<evidence type="ECO:0000313" key="2">
    <source>
        <dbReference type="Proteomes" id="UP000561045"/>
    </source>
</evidence>
<dbReference type="Proteomes" id="UP000561045">
    <property type="component" value="Unassembled WGS sequence"/>
</dbReference>
<protein>
    <recommendedName>
        <fullName evidence="3">MBL fold metallo-hydrolase</fullName>
    </recommendedName>
</protein>
<accession>A0A840BF78</accession>
<reference evidence="1 2" key="1">
    <citation type="submission" date="2020-08" db="EMBL/GenBank/DDBJ databases">
        <title>Genomic Encyclopedia of Type Strains, Phase IV (KMG-IV): sequencing the most valuable type-strain genomes for metagenomic binning, comparative biology and taxonomic classification.</title>
        <authorList>
            <person name="Goeker M."/>
        </authorList>
    </citation>
    <scope>NUCLEOTIDE SEQUENCE [LARGE SCALE GENOMIC DNA]</scope>
    <source>
        <strain evidence="1 2">DSM 106739</strain>
    </source>
</reference>
<dbReference type="AlphaFoldDB" id="A0A840BF78"/>
<organism evidence="1 2">
    <name type="scientific">Niveibacterium umoris</name>
    <dbReference type="NCBI Taxonomy" id="1193620"/>
    <lineage>
        <taxon>Bacteria</taxon>
        <taxon>Pseudomonadati</taxon>
        <taxon>Pseudomonadota</taxon>
        <taxon>Betaproteobacteria</taxon>
        <taxon>Rhodocyclales</taxon>
        <taxon>Rhodocyclaceae</taxon>
        <taxon>Niveibacterium</taxon>
    </lineage>
</organism>
<comment type="caution">
    <text evidence="1">The sequence shown here is derived from an EMBL/GenBank/DDBJ whole genome shotgun (WGS) entry which is preliminary data.</text>
</comment>
<proteinExistence type="predicted"/>
<evidence type="ECO:0000313" key="1">
    <source>
        <dbReference type="EMBL" id="MBB4011690.1"/>
    </source>
</evidence>
<sequence>MDQFPEALPHGPIEEVFPNVFFVTGTMKTELMNAHWHFSRNMTIVREGDSLTLINTVRLTDEGLAALDALGRVTNIVKIGSLHGRDDAFYKARYGATFWAMPGMQHEHGLVADKELVPGGEMPFAGCSVFDFRTIKLPECILHIDREGGILVACDALQNWETPDEFFSDESRSMMTGMGFFQRGNFGPVWMQVNEPAADDFTRLKELSFRHALCGHGQPLRDIAKDAYTERANTVFGV</sequence>
<dbReference type="Gene3D" id="3.60.15.10">
    <property type="entry name" value="Ribonuclease Z/Hydroxyacylglutathione hydrolase-like"/>
    <property type="match status" value="1"/>
</dbReference>
<name>A0A840BF78_9RHOO</name>
<keyword evidence="2" id="KW-1185">Reference proteome</keyword>
<dbReference type="SUPFAM" id="SSF56281">
    <property type="entry name" value="Metallo-hydrolase/oxidoreductase"/>
    <property type="match status" value="1"/>
</dbReference>
<evidence type="ECO:0008006" key="3">
    <source>
        <dbReference type="Google" id="ProtNLM"/>
    </source>
</evidence>
<dbReference type="InterPro" id="IPR036866">
    <property type="entry name" value="RibonucZ/Hydroxyglut_hydro"/>
</dbReference>
<dbReference type="RefSeq" id="WP_183632549.1">
    <property type="nucleotide sequence ID" value="NZ_BAABLE010000011.1"/>
</dbReference>
<gene>
    <name evidence="1" type="ORF">GGR36_000998</name>
</gene>
<dbReference type="EMBL" id="JACIET010000001">
    <property type="protein sequence ID" value="MBB4011690.1"/>
    <property type="molecule type" value="Genomic_DNA"/>
</dbReference>